<dbReference type="Proteomes" id="UP000219374">
    <property type="component" value="Unassembled WGS sequence"/>
</dbReference>
<dbReference type="SUPFAM" id="SSF142906">
    <property type="entry name" value="YjbR-like"/>
    <property type="match status" value="1"/>
</dbReference>
<name>A0A286D2W5_9GAMM</name>
<reference evidence="1 2" key="1">
    <citation type="submission" date="2017-09" db="EMBL/GenBank/DDBJ databases">
        <authorList>
            <person name="Ehlers B."/>
            <person name="Leendertz F.H."/>
        </authorList>
    </citation>
    <scope>NUCLEOTIDE SEQUENCE [LARGE SCALE GENOMIC DNA]</scope>
    <source>
        <strain evidence="1 2">CGMCC 1.10978</strain>
    </source>
</reference>
<dbReference type="AlphaFoldDB" id="A0A286D2W5"/>
<keyword evidence="2" id="KW-1185">Reference proteome</keyword>
<evidence type="ECO:0008006" key="3">
    <source>
        <dbReference type="Google" id="ProtNLM"/>
    </source>
</evidence>
<sequence>MSERMHVAAAILTRLRAICLEFPQAYEEQAWVGTRWMVRKHNFAHVLVVAEGWPPAYARAAGSDGPITVLTFRSSARLDAPRFTRRPFFKPVWWPDIAGIAIDAQTDWDEIADLVADSYCLLAPKKLAALVERPGG</sequence>
<dbReference type="InterPro" id="IPR038056">
    <property type="entry name" value="YjbR-like_sf"/>
</dbReference>
<dbReference type="RefSeq" id="WP_097120967.1">
    <property type="nucleotide sequence ID" value="NZ_OCND01000002.1"/>
</dbReference>
<gene>
    <name evidence="1" type="ORF">SAMN06296416_102189</name>
</gene>
<protein>
    <recommendedName>
        <fullName evidence="3">YjbR protein</fullName>
    </recommendedName>
</protein>
<evidence type="ECO:0000313" key="1">
    <source>
        <dbReference type="EMBL" id="SOD53003.1"/>
    </source>
</evidence>
<accession>A0A286D2W5</accession>
<proteinExistence type="predicted"/>
<dbReference type="OrthoDB" id="277063at2"/>
<organism evidence="1 2">
    <name type="scientific">Pseudoxanthomonas wuyuanensis</name>
    <dbReference type="NCBI Taxonomy" id="1073196"/>
    <lineage>
        <taxon>Bacteria</taxon>
        <taxon>Pseudomonadati</taxon>
        <taxon>Pseudomonadota</taxon>
        <taxon>Gammaproteobacteria</taxon>
        <taxon>Lysobacterales</taxon>
        <taxon>Lysobacteraceae</taxon>
        <taxon>Pseudoxanthomonas</taxon>
    </lineage>
</organism>
<dbReference type="EMBL" id="OCND01000002">
    <property type="protein sequence ID" value="SOD53003.1"/>
    <property type="molecule type" value="Genomic_DNA"/>
</dbReference>
<evidence type="ECO:0000313" key="2">
    <source>
        <dbReference type="Proteomes" id="UP000219374"/>
    </source>
</evidence>